<feature type="compositionally biased region" description="Basic and acidic residues" evidence="1">
    <location>
        <begin position="20"/>
        <end position="47"/>
    </location>
</feature>
<comment type="caution">
    <text evidence="2">The sequence shown here is derived from an EMBL/GenBank/DDBJ whole genome shotgun (WGS) entry which is preliminary data.</text>
</comment>
<keyword evidence="3" id="KW-1185">Reference proteome</keyword>
<feature type="region of interest" description="Disordered" evidence="1">
    <location>
        <begin position="19"/>
        <end position="47"/>
    </location>
</feature>
<gene>
    <name evidence="2" type="ORF">PLEPLA_LOCUS43675</name>
</gene>
<sequence length="276" mass="30361">MERSYRRGIELKPGVWRGSCEARDRGSDPPPRERVAERSNRKEQRAEISRLTALSTNERGGSGCSAHTATNQSIAEPRCCASSTTESTPGVPRGPLCSTSLVAFGFELITYPPLRRNLPGFREPETNTLVLQSRLPAPSSSSRLKESGLFRSVRLLSRFGHSMSCLIRLSSSSDTVICPVYQNIQGIRLRKISRGPDSTKKSQKLNGAKIPTKKRMRPAMSRNKASAMKNLTHPLCSIAAAEREKKDEWLSSQGLTGFSGKSGLQAQQKVVKLFNS</sequence>
<dbReference type="Proteomes" id="UP001153269">
    <property type="component" value="Unassembled WGS sequence"/>
</dbReference>
<protein>
    <submittedName>
        <fullName evidence="2">Uncharacterized protein</fullName>
    </submittedName>
</protein>
<dbReference type="EMBL" id="CADEAL010004275">
    <property type="protein sequence ID" value="CAB1455894.1"/>
    <property type="molecule type" value="Genomic_DNA"/>
</dbReference>
<proteinExistence type="predicted"/>
<evidence type="ECO:0000256" key="1">
    <source>
        <dbReference type="SAM" id="MobiDB-lite"/>
    </source>
</evidence>
<name>A0A9N7ZBP7_PLEPL</name>
<reference evidence="2" key="1">
    <citation type="submission" date="2020-03" db="EMBL/GenBank/DDBJ databases">
        <authorList>
            <person name="Weist P."/>
        </authorList>
    </citation>
    <scope>NUCLEOTIDE SEQUENCE</scope>
</reference>
<evidence type="ECO:0000313" key="2">
    <source>
        <dbReference type="EMBL" id="CAB1455894.1"/>
    </source>
</evidence>
<evidence type="ECO:0000313" key="3">
    <source>
        <dbReference type="Proteomes" id="UP001153269"/>
    </source>
</evidence>
<organism evidence="2 3">
    <name type="scientific">Pleuronectes platessa</name>
    <name type="common">European plaice</name>
    <dbReference type="NCBI Taxonomy" id="8262"/>
    <lineage>
        <taxon>Eukaryota</taxon>
        <taxon>Metazoa</taxon>
        <taxon>Chordata</taxon>
        <taxon>Craniata</taxon>
        <taxon>Vertebrata</taxon>
        <taxon>Euteleostomi</taxon>
        <taxon>Actinopterygii</taxon>
        <taxon>Neopterygii</taxon>
        <taxon>Teleostei</taxon>
        <taxon>Neoteleostei</taxon>
        <taxon>Acanthomorphata</taxon>
        <taxon>Carangaria</taxon>
        <taxon>Pleuronectiformes</taxon>
        <taxon>Pleuronectoidei</taxon>
        <taxon>Pleuronectidae</taxon>
        <taxon>Pleuronectes</taxon>
    </lineage>
</organism>
<dbReference type="AlphaFoldDB" id="A0A9N7ZBP7"/>
<accession>A0A9N7ZBP7</accession>
<feature type="region of interest" description="Disordered" evidence="1">
    <location>
        <begin position="194"/>
        <end position="220"/>
    </location>
</feature>